<dbReference type="Proteomes" id="UP000199170">
    <property type="component" value="Unassembled WGS sequence"/>
</dbReference>
<gene>
    <name evidence="1" type="ORF">SAMN04487946_11724</name>
</gene>
<evidence type="ECO:0008006" key="3">
    <source>
        <dbReference type="Google" id="ProtNLM"/>
    </source>
</evidence>
<keyword evidence="2" id="KW-1185">Reference proteome</keyword>
<dbReference type="RefSeq" id="WP_089769403.1">
    <property type="nucleotide sequence ID" value="NZ_FNPB01000017.1"/>
</dbReference>
<sequence>MQFVGYDTSDPGLFLSDADSAAADAESTSLATETDAERASPASVDFLSLEPGTELAYTLGERHCAGAVTEDGHLACAEPTAPHCAQHASTWVCAKCTGTCLKDEMDCVEPHAIYLAAFAPDVFKVGVTKEWRLETRLREQGADRGALLAVVSDGRIAREREAEIAMEISDRIRVPTKRAGLHRDVDETAWNALLSEFDVDAADRFDFDYDLGLTDRPVAETIATGTVRGVQGRLLVLDHAGSTYAVDLRDLVGHEAAPEATTRDVQASLGAWGEPTR</sequence>
<protein>
    <recommendedName>
        <fullName evidence="3">DUF2797 domain-containing protein</fullName>
    </recommendedName>
</protein>
<dbReference type="STRING" id="660517.SAMN04487946_11724"/>
<accession>A0A1H3K442</accession>
<reference evidence="2" key="1">
    <citation type="submission" date="2016-10" db="EMBL/GenBank/DDBJ databases">
        <authorList>
            <person name="Varghese N."/>
            <person name="Submissions S."/>
        </authorList>
    </citation>
    <scope>NUCLEOTIDE SEQUENCE [LARGE SCALE GENOMIC DNA]</scope>
    <source>
        <strain evidence="2">CGMCC 1.10118</strain>
    </source>
</reference>
<dbReference type="OrthoDB" id="45375at2157"/>
<evidence type="ECO:0000313" key="1">
    <source>
        <dbReference type="EMBL" id="SDY46962.1"/>
    </source>
</evidence>
<dbReference type="AlphaFoldDB" id="A0A1H3K442"/>
<proteinExistence type="predicted"/>
<dbReference type="Pfam" id="PF10977">
    <property type="entry name" value="DUF2797"/>
    <property type="match status" value="1"/>
</dbReference>
<dbReference type="InterPro" id="IPR021246">
    <property type="entry name" value="DUF2797"/>
</dbReference>
<name>A0A1H3K442_9EURY</name>
<dbReference type="EMBL" id="FNPB01000017">
    <property type="protein sequence ID" value="SDY46962.1"/>
    <property type="molecule type" value="Genomic_DNA"/>
</dbReference>
<organism evidence="1 2">
    <name type="scientific">Halobellus clavatus</name>
    <dbReference type="NCBI Taxonomy" id="660517"/>
    <lineage>
        <taxon>Archaea</taxon>
        <taxon>Methanobacteriati</taxon>
        <taxon>Methanobacteriota</taxon>
        <taxon>Stenosarchaea group</taxon>
        <taxon>Halobacteria</taxon>
        <taxon>Halobacteriales</taxon>
        <taxon>Haloferacaceae</taxon>
        <taxon>Halobellus</taxon>
    </lineage>
</organism>
<evidence type="ECO:0000313" key="2">
    <source>
        <dbReference type="Proteomes" id="UP000199170"/>
    </source>
</evidence>